<gene>
    <name evidence="2" type="ORF">E2C01_052400</name>
</gene>
<protein>
    <recommendedName>
        <fullName evidence="4">Secreted protein</fullName>
    </recommendedName>
</protein>
<evidence type="ECO:0000256" key="1">
    <source>
        <dbReference type="SAM" id="SignalP"/>
    </source>
</evidence>
<dbReference type="AlphaFoldDB" id="A0A5B7GLG1"/>
<evidence type="ECO:0008006" key="4">
    <source>
        <dbReference type="Google" id="ProtNLM"/>
    </source>
</evidence>
<dbReference type="Proteomes" id="UP000324222">
    <property type="component" value="Unassembled WGS sequence"/>
</dbReference>
<keyword evidence="3" id="KW-1185">Reference proteome</keyword>
<feature type="chain" id="PRO_5022959909" description="Secreted protein" evidence="1">
    <location>
        <begin position="20"/>
        <end position="69"/>
    </location>
</feature>
<comment type="caution">
    <text evidence="2">The sequence shown here is derived from an EMBL/GenBank/DDBJ whole genome shotgun (WGS) entry which is preliminary data.</text>
</comment>
<evidence type="ECO:0000313" key="3">
    <source>
        <dbReference type="Proteomes" id="UP000324222"/>
    </source>
</evidence>
<sequence length="69" mass="7497">MELIAAFIISFLLKRMCCACVCSSVRIYINLPYKSLLTSPAPAHLPCSLVVSGRLVGVQVSALQKLMLD</sequence>
<name>A0A5B7GLG1_PORTR</name>
<reference evidence="2 3" key="1">
    <citation type="submission" date="2019-05" db="EMBL/GenBank/DDBJ databases">
        <title>Another draft genome of Portunus trituberculatus and its Hox gene families provides insights of decapod evolution.</title>
        <authorList>
            <person name="Jeong J.-H."/>
            <person name="Song I."/>
            <person name="Kim S."/>
            <person name="Choi T."/>
            <person name="Kim D."/>
            <person name="Ryu S."/>
            <person name="Kim W."/>
        </authorList>
    </citation>
    <scope>NUCLEOTIDE SEQUENCE [LARGE SCALE GENOMIC DNA]</scope>
    <source>
        <tissue evidence="2">Muscle</tissue>
    </source>
</reference>
<accession>A0A5B7GLG1</accession>
<feature type="signal peptide" evidence="1">
    <location>
        <begin position="1"/>
        <end position="19"/>
    </location>
</feature>
<organism evidence="2 3">
    <name type="scientific">Portunus trituberculatus</name>
    <name type="common">Swimming crab</name>
    <name type="synonym">Neptunus trituberculatus</name>
    <dbReference type="NCBI Taxonomy" id="210409"/>
    <lineage>
        <taxon>Eukaryota</taxon>
        <taxon>Metazoa</taxon>
        <taxon>Ecdysozoa</taxon>
        <taxon>Arthropoda</taxon>
        <taxon>Crustacea</taxon>
        <taxon>Multicrustacea</taxon>
        <taxon>Malacostraca</taxon>
        <taxon>Eumalacostraca</taxon>
        <taxon>Eucarida</taxon>
        <taxon>Decapoda</taxon>
        <taxon>Pleocyemata</taxon>
        <taxon>Brachyura</taxon>
        <taxon>Eubrachyura</taxon>
        <taxon>Portunoidea</taxon>
        <taxon>Portunidae</taxon>
        <taxon>Portuninae</taxon>
        <taxon>Portunus</taxon>
    </lineage>
</organism>
<keyword evidence="1" id="KW-0732">Signal</keyword>
<evidence type="ECO:0000313" key="2">
    <source>
        <dbReference type="EMBL" id="MPC58396.1"/>
    </source>
</evidence>
<proteinExistence type="predicted"/>
<dbReference type="EMBL" id="VSRR010015640">
    <property type="protein sequence ID" value="MPC58396.1"/>
    <property type="molecule type" value="Genomic_DNA"/>
</dbReference>